<proteinExistence type="predicted"/>
<feature type="transmembrane region" description="Helical" evidence="1">
    <location>
        <begin position="6"/>
        <end position="25"/>
    </location>
</feature>
<dbReference type="Proteomes" id="UP000225889">
    <property type="component" value="Unassembled WGS sequence"/>
</dbReference>
<reference evidence="2 3" key="1">
    <citation type="submission" date="2017-10" db="EMBL/GenBank/DDBJ databases">
        <title>Resolving the taxonomy of Roseburia spp., Eubacterium rectale and Agathobacter spp. through phylogenomic analysis.</title>
        <authorList>
            <person name="Sheridan P.O."/>
            <person name="Walker A.W."/>
            <person name="Duncan S.H."/>
            <person name="Scott K.P."/>
            <person name="Toole P.W.O."/>
            <person name="Luis P."/>
            <person name="Flint H.J."/>
        </authorList>
    </citation>
    <scope>NUCLEOTIDE SEQUENCE [LARGE SCALE GENOMIC DNA]</scope>
    <source>
        <strain evidence="2 3">JK626</strain>
    </source>
</reference>
<dbReference type="RefSeq" id="WP_090155344.1">
    <property type="nucleotide sequence ID" value="NZ_PDYF01000026.1"/>
</dbReference>
<name>A0A2G3DTG6_9FIRM</name>
<evidence type="ECO:0000313" key="2">
    <source>
        <dbReference type="EMBL" id="PHU34329.1"/>
    </source>
</evidence>
<evidence type="ECO:0000256" key="1">
    <source>
        <dbReference type="SAM" id="Phobius"/>
    </source>
</evidence>
<reference evidence="2 3" key="2">
    <citation type="submission" date="2017-10" db="EMBL/GenBank/DDBJ databases">
        <authorList>
            <person name="Banno H."/>
            <person name="Chua N.-H."/>
        </authorList>
    </citation>
    <scope>NUCLEOTIDE SEQUENCE [LARGE SCALE GENOMIC DNA]</scope>
    <source>
        <strain evidence="2 3">JK626</strain>
    </source>
</reference>
<keyword evidence="1" id="KW-0812">Transmembrane</keyword>
<sequence>MDWLTINIFICAIGVMLLFLMPVYFKQKNTRRAVEAEYESYISKMEKDDKLYAQHTRQLNKNLNIINFWLKTGKDPSENEEDSETVEQEDRFFAGLMDPMEAKRWKKSVEKSTSDDAEDEEVKSIRVDEFKVTEMEPMEVEQTEMTFYYMTDYGEYIYYCVTPEYLENNDFTHVIYFTTSRSTNIPLVYPHKYEGAQMLSLYKHPAQTVWFLKNWKLIREGLEGDASEMPPLDESITDEFDL</sequence>
<keyword evidence="1" id="KW-0472">Membrane</keyword>
<organism evidence="2 3">
    <name type="scientific">Pseudobutyrivibrio ruminis</name>
    <dbReference type="NCBI Taxonomy" id="46206"/>
    <lineage>
        <taxon>Bacteria</taxon>
        <taxon>Bacillati</taxon>
        <taxon>Bacillota</taxon>
        <taxon>Clostridia</taxon>
        <taxon>Lachnospirales</taxon>
        <taxon>Lachnospiraceae</taxon>
        <taxon>Pseudobutyrivibrio</taxon>
    </lineage>
</organism>
<protein>
    <submittedName>
        <fullName evidence="2">Uncharacterized protein</fullName>
    </submittedName>
</protein>
<comment type="caution">
    <text evidence="2">The sequence shown here is derived from an EMBL/GenBank/DDBJ whole genome shotgun (WGS) entry which is preliminary data.</text>
</comment>
<evidence type="ECO:0000313" key="3">
    <source>
        <dbReference type="Proteomes" id="UP000225889"/>
    </source>
</evidence>
<dbReference type="AlphaFoldDB" id="A0A2G3DTG6"/>
<dbReference type="EMBL" id="PDYF01000026">
    <property type="protein sequence ID" value="PHU34329.1"/>
    <property type="molecule type" value="Genomic_DNA"/>
</dbReference>
<accession>A0A2G3DTG6</accession>
<keyword evidence="1" id="KW-1133">Transmembrane helix</keyword>
<gene>
    <name evidence="2" type="ORF">CSX01_10440</name>
</gene>